<protein>
    <recommendedName>
        <fullName evidence="4">Secreted protein</fullName>
    </recommendedName>
</protein>
<sequence length="137" mass="13827">MRKPARALVPLAGATIGALLTALLAAPAGAAAPQYAHYGCADNTTFTTCVSVNPAPAIIGQVTVDHPGYWSACSITLTVFEPGGGGTPVSSGPVNCLTTSAWASTPAVLGHTYVACFSGTLDYRQVSGCSPYQLAQP</sequence>
<accession>A0ABN3HAZ8</accession>
<evidence type="ECO:0008006" key="4">
    <source>
        <dbReference type="Google" id="ProtNLM"/>
    </source>
</evidence>
<dbReference type="EMBL" id="BAAARV010000075">
    <property type="protein sequence ID" value="GAA2374604.1"/>
    <property type="molecule type" value="Genomic_DNA"/>
</dbReference>
<keyword evidence="1" id="KW-0732">Signal</keyword>
<name>A0ABN3HAZ8_9ACTN</name>
<reference evidence="2 3" key="1">
    <citation type="journal article" date="2019" name="Int. J. Syst. Evol. Microbiol.">
        <title>The Global Catalogue of Microorganisms (GCM) 10K type strain sequencing project: providing services to taxonomists for standard genome sequencing and annotation.</title>
        <authorList>
            <consortium name="The Broad Institute Genomics Platform"/>
            <consortium name="The Broad Institute Genome Sequencing Center for Infectious Disease"/>
            <person name="Wu L."/>
            <person name="Ma J."/>
        </authorList>
    </citation>
    <scope>NUCLEOTIDE SEQUENCE [LARGE SCALE GENOMIC DNA]</scope>
    <source>
        <strain evidence="2 3">JCM 3272</strain>
    </source>
</reference>
<feature type="chain" id="PRO_5047043504" description="Secreted protein" evidence="1">
    <location>
        <begin position="31"/>
        <end position="137"/>
    </location>
</feature>
<evidence type="ECO:0000256" key="1">
    <source>
        <dbReference type="SAM" id="SignalP"/>
    </source>
</evidence>
<proteinExistence type="predicted"/>
<comment type="caution">
    <text evidence="2">The sequence shown here is derived from an EMBL/GenBank/DDBJ whole genome shotgun (WGS) entry which is preliminary data.</text>
</comment>
<organism evidence="2 3">
    <name type="scientific">Dactylosporangium salmoneum</name>
    <dbReference type="NCBI Taxonomy" id="53361"/>
    <lineage>
        <taxon>Bacteria</taxon>
        <taxon>Bacillati</taxon>
        <taxon>Actinomycetota</taxon>
        <taxon>Actinomycetes</taxon>
        <taxon>Micromonosporales</taxon>
        <taxon>Micromonosporaceae</taxon>
        <taxon>Dactylosporangium</taxon>
    </lineage>
</organism>
<evidence type="ECO:0000313" key="2">
    <source>
        <dbReference type="EMBL" id="GAA2374604.1"/>
    </source>
</evidence>
<feature type="signal peptide" evidence="1">
    <location>
        <begin position="1"/>
        <end position="30"/>
    </location>
</feature>
<evidence type="ECO:0000313" key="3">
    <source>
        <dbReference type="Proteomes" id="UP001501444"/>
    </source>
</evidence>
<gene>
    <name evidence="2" type="ORF">GCM10010170_077800</name>
</gene>
<dbReference type="Proteomes" id="UP001501444">
    <property type="component" value="Unassembled WGS sequence"/>
</dbReference>
<dbReference type="RefSeq" id="WP_344617633.1">
    <property type="nucleotide sequence ID" value="NZ_BAAARV010000075.1"/>
</dbReference>
<keyword evidence="3" id="KW-1185">Reference proteome</keyword>